<reference evidence="3 4" key="1">
    <citation type="submission" date="2021-03" db="EMBL/GenBank/DDBJ databases">
        <title>The complete genome sequence of Acetobacter sacchari TBRC 11175.</title>
        <authorList>
            <person name="Charoenyingcharoen P."/>
            <person name="Yukphan P."/>
        </authorList>
    </citation>
    <scope>NUCLEOTIDE SEQUENCE [LARGE SCALE GENOMIC DNA]</scope>
    <source>
        <strain evidence="3 4">TBRC 11175</strain>
    </source>
</reference>
<feature type="domain" description="4-oxalocrotonate tautomerase-like" evidence="2">
    <location>
        <begin position="2"/>
        <end position="58"/>
    </location>
</feature>
<evidence type="ECO:0000313" key="3">
    <source>
        <dbReference type="EMBL" id="MBO1360105.1"/>
    </source>
</evidence>
<evidence type="ECO:0000256" key="1">
    <source>
        <dbReference type="ARBA" id="ARBA00023235"/>
    </source>
</evidence>
<dbReference type="RefSeq" id="WP_207881390.1">
    <property type="nucleotide sequence ID" value="NZ_JAFVMF010000009.1"/>
</dbReference>
<dbReference type="Gene3D" id="3.30.429.10">
    <property type="entry name" value="Macrophage Migration Inhibitory Factor"/>
    <property type="match status" value="1"/>
</dbReference>
<dbReference type="InterPro" id="IPR014347">
    <property type="entry name" value="Tautomerase/MIF_sf"/>
</dbReference>
<dbReference type="Pfam" id="PF01361">
    <property type="entry name" value="Tautomerase"/>
    <property type="match status" value="1"/>
</dbReference>
<comment type="caution">
    <text evidence="3">The sequence shown here is derived from an EMBL/GenBank/DDBJ whole genome shotgun (WGS) entry which is preliminary data.</text>
</comment>
<dbReference type="SUPFAM" id="SSF55331">
    <property type="entry name" value="Tautomerase/MIF"/>
    <property type="match status" value="1"/>
</dbReference>
<evidence type="ECO:0000313" key="4">
    <source>
        <dbReference type="Proteomes" id="UP000664771"/>
    </source>
</evidence>
<protein>
    <submittedName>
        <fullName evidence="3">Tautomerase family protein</fullName>
    </submittedName>
</protein>
<dbReference type="EMBL" id="JAFVMF010000009">
    <property type="protein sequence ID" value="MBO1360105.1"/>
    <property type="molecule type" value="Genomic_DNA"/>
</dbReference>
<evidence type="ECO:0000259" key="2">
    <source>
        <dbReference type="Pfam" id="PF01361"/>
    </source>
</evidence>
<keyword evidence="1" id="KW-0413">Isomerase</keyword>
<organism evidence="3 4">
    <name type="scientific">Acetobacter sacchari</name>
    <dbReference type="NCBI Taxonomy" id="2661687"/>
    <lineage>
        <taxon>Bacteria</taxon>
        <taxon>Pseudomonadati</taxon>
        <taxon>Pseudomonadota</taxon>
        <taxon>Alphaproteobacteria</taxon>
        <taxon>Acetobacterales</taxon>
        <taxon>Acetobacteraceae</taxon>
        <taxon>Acetobacter</taxon>
    </lineage>
</organism>
<proteinExistence type="predicted"/>
<sequence length="68" mass="7428">MPIIQINLVEGRDDKVVSECVREVARTVSRTLDAPLASVRVMVNVIKPQFFAVGDVTKAESAAQKDKS</sequence>
<dbReference type="InterPro" id="IPR004370">
    <property type="entry name" value="4-OT-like_dom"/>
</dbReference>
<name>A0ABS3LW03_9PROT</name>
<dbReference type="Proteomes" id="UP000664771">
    <property type="component" value="Unassembled WGS sequence"/>
</dbReference>
<keyword evidence="4" id="KW-1185">Reference proteome</keyword>
<gene>
    <name evidence="3" type="ORF">J2D73_09880</name>
</gene>
<accession>A0ABS3LW03</accession>